<reference evidence="1" key="1">
    <citation type="submission" date="2017-02" db="EMBL/GenBank/DDBJ databases">
        <title>Delving into the versatile metabolic prowess of the omnipresent phylum Bacteroidetes.</title>
        <authorList>
            <person name="Nobu M.K."/>
            <person name="Mei R."/>
            <person name="Narihiro T."/>
            <person name="Kuroda K."/>
            <person name="Liu W.-T."/>
        </authorList>
    </citation>
    <scope>NUCLEOTIDE SEQUENCE</scope>
    <source>
        <strain evidence="1">ADurb.Bin280</strain>
    </source>
</reference>
<gene>
    <name evidence="1" type="ORF">BWY43_00297</name>
</gene>
<comment type="caution">
    <text evidence="1">The sequence shown here is derived from an EMBL/GenBank/DDBJ whole genome shotgun (WGS) entry which is preliminary data.</text>
</comment>
<protein>
    <submittedName>
        <fullName evidence="1">Uncharacterized protein</fullName>
    </submittedName>
</protein>
<name>A0A1V5SEH3_9BACT</name>
<dbReference type="Proteomes" id="UP000485367">
    <property type="component" value="Unassembled WGS sequence"/>
</dbReference>
<sequence>MFFKRKDVRITPTQEKVSALAKEVREIDAKVGRDHWDLIKLRLRLARLESRVELQAIDAICEQMKSIIKQLSTKEVKNSDGDKSS</sequence>
<organism evidence="1">
    <name type="scientific">candidate division WS2 bacterium ADurb.Bin280</name>
    <dbReference type="NCBI Taxonomy" id="1852829"/>
    <lineage>
        <taxon>Bacteria</taxon>
        <taxon>candidate division WS2</taxon>
    </lineage>
</organism>
<accession>A0A1V5SEH3</accession>
<proteinExistence type="predicted"/>
<dbReference type="EMBL" id="MWBO01000017">
    <property type="protein sequence ID" value="OQA52926.1"/>
    <property type="molecule type" value="Genomic_DNA"/>
</dbReference>
<dbReference type="AlphaFoldDB" id="A0A1V5SEH3"/>
<evidence type="ECO:0000313" key="1">
    <source>
        <dbReference type="EMBL" id="OQA52926.1"/>
    </source>
</evidence>